<dbReference type="OrthoDB" id="10319741at2759"/>
<feature type="signal peptide" evidence="2">
    <location>
        <begin position="1"/>
        <end position="19"/>
    </location>
</feature>
<evidence type="ECO:0000313" key="4">
    <source>
        <dbReference type="Proteomes" id="UP000237000"/>
    </source>
</evidence>
<organism evidence="3 4">
    <name type="scientific">Trema orientale</name>
    <name type="common">Charcoal tree</name>
    <name type="synonym">Celtis orientalis</name>
    <dbReference type="NCBI Taxonomy" id="63057"/>
    <lineage>
        <taxon>Eukaryota</taxon>
        <taxon>Viridiplantae</taxon>
        <taxon>Streptophyta</taxon>
        <taxon>Embryophyta</taxon>
        <taxon>Tracheophyta</taxon>
        <taxon>Spermatophyta</taxon>
        <taxon>Magnoliopsida</taxon>
        <taxon>eudicotyledons</taxon>
        <taxon>Gunneridae</taxon>
        <taxon>Pentapetalae</taxon>
        <taxon>rosids</taxon>
        <taxon>fabids</taxon>
        <taxon>Rosales</taxon>
        <taxon>Cannabaceae</taxon>
        <taxon>Trema</taxon>
    </lineage>
</organism>
<keyword evidence="2" id="KW-0732">Signal</keyword>
<comment type="caution">
    <text evidence="3">The sequence shown here is derived from an EMBL/GenBank/DDBJ whole genome shotgun (WGS) entry which is preliminary data.</text>
</comment>
<evidence type="ECO:0000256" key="2">
    <source>
        <dbReference type="SAM" id="SignalP"/>
    </source>
</evidence>
<keyword evidence="4" id="KW-1185">Reference proteome</keyword>
<dbReference type="EMBL" id="JXTC01000692">
    <property type="protein sequence ID" value="PON40310.1"/>
    <property type="molecule type" value="Genomic_DNA"/>
</dbReference>
<reference evidence="4" key="1">
    <citation type="submission" date="2016-06" db="EMBL/GenBank/DDBJ databases">
        <title>Parallel loss of symbiosis genes in relatives of nitrogen-fixing non-legume Parasponia.</title>
        <authorList>
            <person name="Van Velzen R."/>
            <person name="Holmer R."/>
            <person name="Bu F."/>
            <person name="Rutten L."/>
            <person name="Van Zeijl A."/>
            <person name="Liu W."/>
            <person name="Santuari L."/>
            <person name="Cao Q."/>
            <person name="Sharma T."/>
            <person name="Shen D."/>
            <person name="Roswanjaya Y."/>
            <person name="Wardhani T."/>
            <person name="Kalhor M.S."/>
            <person name="Jansen J."/>
            <person name="Van den Hoogen J."/>
            <person name="Gungor B."/>
            <person name="Hartog M."/>
            <person name="Hontelez J."/>
            <person name="Verver J."/>
            <person name="Yang W.-C."/>
            <person name="Schijlen E."/>
            <person name="Repin R."/>
            <person name="Schilthuizen M."/>
            <person name="Schranz E."/>
            <person name="Heidstra R."/>
            <person name="Miyata K."/>
            <person name="Fedorova E."/>
            <person name="Kohlen W."/>
            <person name="Bisseling T."/>
            <person name="Smit S."/>
            <person name="Geurts R."/>
        </authorList>
    </citation>
    <scope>NUCLEOTIDE SEQUENCE [LARGE SCALE GENOMIC DNA]</scope>
    <source>
        <strain evidence="4">cv. RG33-2</strain>
    </source>
</reference>
<protein>
    <submittedName>
        <fullName evidence="3">Uncharacterized protein</fullName>
    </submittedName>
</protein>
<gene>
    <name evidence="3" type="ORF">TorRG33x02_340740</name>
</gene>
<sequence length="141" mass="15424">VVIKLLFALLPSLLSSARSSSPITGKPSRIHSRHGTDVNVDWKKAVLNVKFPENLNHLFNQKGSSCIPLAHVLVIHSVAQPDSHSHPVEFFNLLHYNHWCGIPMLLLVLNLVILCLIAAILSAGVATWMQNSTPSPVSGLR</sequence>
<feature type="non-terminal residue" evidence="3">
    <location>
        <position position="1"/>
    </location>
</feature>
<dbReference type="InParanoid" id="A0A2P5AUS8"/>
<accession>A0A2P5AUS8</accession>
<dbReference type="Proteomes" id="UP000237000">
    <property type="component" value="Unassembled WGS sequence"/>
</dbReference>
<proteinExistence type="predicted"/>
<evidence type="ECO:0000313" key="3">
    <source>
        <dbReference type="EMBL" id="PON40310.1"/>
    </source>
</evidence>
<feature type="transmembrane region" description="Helical" evidence="1">
    <location>
        <begin position="102"/>
        <end position="126"/>
    </location>
</feature>
<feature type="chain" id="PRO_5015141536" evidence="2">
    <location>
        <begin position="20"/>
        <end position="141"/>
    </location>
</feature>
<name>A0A2P5AUS8_TREOI</name>
<evidence type="ECO:0000256" key="1">
    <source>
        <dbReference type="SAM" id="Phobius"/>
    </source>
</evidence>
<keyword evidence="1" id="KW-1133">Transmembrane helix</keyword>
<dbReference type="AlphaFoldDB" id="A0A2P5AUS8"/>
<keyword evidence="1" id="KW-0812">Transmembrane</keyword>
<keyword evidence="1" id="KW-0472">Membrane</keyword>